<comment type="caution">
    <text evidence="3">The sequence shown here is derived from an EMBL/GenBank/DDBJ whole genome shotgun (WGS) entry which is preliminary data.</text>
</comment>
<dbReference type="Pfam" id="PF13843">
    <property type="entry name" value="DDE_Tnp_1_7"/>
    <property type="match status" value="1"/>
</dbReference>
<gene>
    <name evidence="3" type="ORF">DCHRY22_LOCUS8232</name>
</gene>
<evidence type="ECO:0000313" key="4">
    <source>
        <dbReference type="Proteomes" id="UP000789524"/>
    </source>
</evidence>
<feature type="domain" description="PiggyBac transposable element-derived protein" evidence="2">
    <location>
        <begin position="138"/>
        <end position="249"/>
    </location>
</feature>
<dbReference type="EMBL" id="CAKASE010000060">
    <property type="protein sequence ID" value="CAG9568336.1"/>
    <property type="molecule type" value="Genomic_DNA"/>
</dbReference>
<keyword evidence="4" id="KW-1185">Reference proteome</keyword>
<dbReference type="InterPro" id="IPR029526">
    <property type="entry name" value="PGBD"/>
</dbReference>
<dbReference type="PANTHER" id="PTHR46599:SF3">
    <property type="entry name" value="PIGGYBAC TRANSPOSABLE ELEMENT-DERIVED PROTEIN 4"/>
    <property type="match status" value="1"/>
</dbReference>
<feature type="region of interest" description="Disordered" evidence="1">
    <location>
        <begin position="286"/>
        <end position="319"/>
    </location>
</feature>
<accession>A0A8J2QQV5</accession>
<proteinExistence type="predicted"/>
<dbReference type="OrthoDB" id="6929860at2759"/>
<dbReference type="AlphaFoldDB" id="A0A8J2QQV5"/>
<dbReference type="Proteomes" id="UP000789524">
    <property type="component" value="Unassembled WGS sequence"/>
</dbReference>
<protein>
    <submittedName>
        <fullName evidence="3">(African queen) hypothetical protein</fullName>
    </submittedName>
</protein>
<dbReference type="PANTHER" id="PTHR46599">
    <property type="entry name" value="PIGGYBAC TRANSPOSABLE ELEMENT-DERIVED PROTEIN 4"/>
    <property type="match status" value="1"/>
</dbReference>
<reference evidence="3" key="1">
    <citation type="submission" date="2021-09" db="EMBL/GenBank/DDBJ databases">
        <authorList>
            <person name="Martin H S."/>
        </authorList>
    </citation>
    <scope>NUCLEOTIDE SEQUENCE</scope>
</reference>
<evidence type="ECO:0000259" key="2">
    <source>
        <dbReference type="Pfam" id="PF13843"/>
    </source>
</evidence>
<sequence length="319" mass="37253">MLEKKLWPALIAENDEESVQVQTLTANIAEIANGIGRDGFEQIESSDIQELLESQDEDLTETDLEEMLNSQPIEEEASTSTENVTFTLKNLSEVGQVLILPIGFDDVHYAGFCNYYLMYGIIFRNREEDERMSVAASKASTKIKKLKKGKWKWRVKKNVGFAVWKDTKQVNVVSTAFHPKQKRNCNKTQKDGSKKSIRCPLLIPEYTKRMGGGDHFDQLRPHYAVGRRSRKWWTRIFYFFIDVAITNAYLIYKTNIRVHSVMNQKEFRIALSRKLVDNQTFRKRSFQTMPKHITKKKKRVEESDERQKRLWGTNEAKRT</sequence>
<name>A0A8J2QQV5_9NEOP</name>
<feature type="compositionally biased region" description="Basic and acidic residues" evidence="1">
    <location>
        <begin position="299"/>
        <end position="308"/>
    </location>
</feature>
<evidence type="ECO:0000313" key="3">
    <source>
        <dbReference type="EMBL" id="CAG9568336.1"/>
    </source>
</evidence>
<evidence type="ECO:0000256" key="1">
    <source>
        <dbReference type="SAM" id="MobiDB-lite"/>
    </source>
</evidence>
<organism evidence="3 4">
    <name type="scientific">Danaus chrysippus</name>
    <name type="common">African queen</name>
    <dbReference type="NCBI Taxonomy" id="151541"/>
    <lineage>
        <taxon>Eukaryota</taxon>
        <taxon>Metazoa</taxon>
        <taxon>Ecdysozoa</taxon>
        <taxon>Arthropoda</taxon>
        <taxon>Hexapoda</taxon>
        <taxon>Insecta</taxon>
        <taxon>Pterygota</taxon>
        <taxon>Neoptera</taxon>
        <taxon>Endopterygota</taxon>
        <taxon>Lepidoptera</taxon>
        <taxon>Glossata</taxon>
        <taxon>Ditrysia</taxon>
        <taxon>Papilionoidea</taxon>
        <taxon>Nymphalidae</taxon>
        <taxon>Danainae</taxon>
        <taxon>Danaini</taxon>
        <taxon>Danaina</taxon>
        <taxon>Danaus</taxon>
        <taxon>Anosia</taxon>
    </lineage>
</organism>